<reference evidence="3" key="1">
    <citation type="journal article" date="2019" name="Int. J. Syst. Evol. Microbiol.">
        <title>The Global Catalogue of Microorganisms (GCM) 10K type strain sequencing project: providing services to taxonomists for standard genome sequencing and annotation.</title>
        <authorList>
            <consortium name="The Broad Institute Genomics Platform"/>
            <consortium name="The Broad Institute Genome Sequencing Center for Infectious Disease"/>
            <person name="Wu L."/>
            <person name="Ma J."/>
        </authorList>
    </citation>
    <scope>NUCLEOTIDE SEQUENCE [LARGE SCALE GENOMIC DNA]</scope>
    <source>
        <strain evidence="3">CGMCC 4.7367</strain>
    </source>
</reference>
<accession>A0ABQ3MEA7</accession>
<dbReference type="PANTHER" id="PTHR37539:SF1">
    <property type="entry name" value="ER-BOUND OXYGENASE MPAB_MPAB'_RUBBER OXYGENASE CATALYTIC DOMAIN-CONTAINING PROTEIN"/>
    <property type="match status" value="1"/>
</dbReference>
<feature type="domain" description="ER-bound oxygenase mpaB/mpaB'/Rubber oxygenase catalytic" evidence="1">
    <location>
        <begin position="376"/>
        <end position="553"/>
    </location>
</feature>
<sequence>MGDYMRRHYAIVTPFHPDVSRPSAIVRVRWYGQERLAGQGEWVPTKIASDITDQNCHGTLVPLTEQDAARLVEAWRPHPAGELTRHYAWMSEDGRPRSLIRAWEQDGGVLEESYRDGRWDGGHAVCAFEQEAGRIEVDGETAERLIHLLHRRMVPVKSSRQELTCYAIVRDDRNDVSTAHALVRSWGGTSLTATEEKFEPKTGEWARSMILYRIGTARDDSEEVPISEAVAEELRHVLVARHRAWSEGREPETPRPLGTWTRLGKVTFPLVDDSTLDALERAGDPLADAAVAELYSLGEVRRVNEVLAGFAHNGDDVPDGLPQLLRRYFGESAALPQWADHEAIEGAQRSWALFAPHFATVLCCYVLPLRYGSASTSRRTRRGMESTRLLQDVMGDGGLLAPHGRGVRTLQKVRLLHAATRYLQDGLPANQVDLAATAGTLSVALPLGLNKTFIGWTERERDELFHLWSAAGHLLGVDPVLTPRGYDDAATLVDALLRRGRAESAEGRDLVKALERRVRTALPGALRHLFSSEVRYFCGHDLSVLLGVDGLKRTTPHEAILKAAGLPEDAQLDGRVWERTRSALLGKALLAADREDLTLPTPR</sequence>
<name>A0ABQ3MEA7_9PSEU</name>
<organism evidence="2 3">
    <name type="scientific">Lentzea cavernae</name>
    <dbReference type="NCBI Taxonomy" id="2020703"/>
    <lineage>
        <taxon>Bacteria</taxon>
        <taxon>Bacillati</taxon>
        <taxon>Actinomycetota</taxon>
        <taxon>Actinomycetes</taxon>
        <taxon>Pseudonocardiales</taxon>
        <taxon>Pseudonocardiaceae</taxon>
        <taxon>Lentzea</taxon>
    </lineage>
</organism>
<dbReference type="PANTHER" id="PTHR37539">
    <property type="entry name" value="SECRETED PROTEIN-RELATED"/>
    <property type="match status" value="1"/>
</dbReference>
<keyword evidence="3" id="KW-1185">Reference proteome</keyword>
<dbReference type="InterPro" id="IPR018713">
    <property type="entry name" value="MPAB/Lcp_cat_dom"/>
</dbReference>
<dbReference type="Pfam" id="PF09995">
    <property type="entry name" value="MPAB_Lcp_cat"/>
    <property type="match status" value="1"/>
</dbReference>
<dbReference type="InterPro" id="IPR037473">
    <property type="entry name" value="Lcp-like"/>
</dbReference>
<gene>
    <name evidence="2" type="ORF">GCM10017774_32890</name>
</gene>
<dbReference type="Proteomes" id="UP000605568">
    <property type="component" value="Unassembled WGS sequence"/>
</dbReference>
<evidence type="ECO:0000313" key="2">
    <source>
        <dbReference type="EMBL" id="GHH40089.1"/>
    </source>
</evidence>
<evidence type="ECO:0000259" key="1">
    <source>
        <dbReference type="Pfam" id="PF09995"/>
    </source>
</evidence>
<evidence type="ECO:0000313" key="3">
    <source>
        <dbReference type="Proteomes" id="UP000605568"/>
    </source>
</evidence>
<protein>
    <recommendedName>
        <fullName evidence="1">ER-bound oxygenase mpaB/mpaB'/Rubber oxygenase catalytic domain-containing protein</fullName>
    </recommendedName>
</protein>
<proteinExistence type="predicted"/>
<comment type="caution">
    <text evidence="2">The sequence shown here is derived from an EMBL/GenBank/DDBJ whole genome shotgun (WGS) entry which is preliminary data.</text>
</comment>
<dbReference type="EMBL" id="BNAR01000004">
    <property type="protein sequence ID" value="GHH40089.1"/>
    <property type="molecule type" value="Genomic_DNA"/>
</dbReference>